<keyword evidence="9" id="KW-1185">Reference proteome</keyword>
<sequence>MIWCVVRTLHLGVDKNYCVLKGSLKTHSPKNKNNESPMNPLPEFAKTRRFAPLFCTQFLGAFNDNLFKTTLFVLISFYGLGKNDWLPAAQLLNLGALLFILPYFLFSALAGQLASRYNKAKIAQATKIMEIMIMALAGVGFYIQSAPLLLFCLFMMGTQSTLFGPVKYAILPEYLREKELLMGNGLIESGTFIAILLGQMIGTAIAGYSVWLLIGAVLLVAVLGFATSVPMPDVSAKEPETKIEYNFLISTKQLCQNIFSRPDLFTAIIGISWFWFVGAVYTTQLPTFVQIHLGGNENVFNLMLALFSIGIALGSVLCARLSKGDLRLGLVAMGAVGLTLSGSLLVWLTHGRVFHNVELQGLLQFLGQSYAYPIIIAMLLIGFFGGFFSVPLYTWLQTSSNDEFRAHAIAANNIVNAIFMVASAIISMILLMIFNSIGLLYLLVALGNVPILIYLWKRSVLFHIDVRKWLGK</sequence>
<dbReference type="Pfam" id="PF07690">
    <property type="entry name" value="MFS_1"/>
    <property type="match status" value="1"/>
</dbReference>
<keyword evidence="6 7" id="KW-0472">Membrane</keyword>
<keyword evidence="5 7" id="KW-1133">Transmembrane helix</keyword>
<feature type="transmembrane region" description="Helical" evidence="7">
    <location>
        <begin position="370"/>
        <end position="393"/>
    </location>
</feature>
<organism evidence="8 9">
    <name type="scientific">Alysiella crassa</name>
    <dbReference type="NCBI Taxonomy" id="153491"/>
    <lineage>
        <taxon>Bacteria</taxon>
        <taxon>Pseudomonadati</taxon>
        <taxon>Pseudomonadota</taxon>
        <taxon>Betaproteobacteria</taxon>
        <taxon>Neisseriales</taxon>
        <taxon>Neisseriaceae</taxon>
        <taxon>Alysiella</taxon>
    </lineage>
</organism>
<accession>A0A376BWH8</accession>
<feature type="transmembrane region" description="Helical" evidence="7">
    <location>
        <begin position="264"/>
        <end position="282"/>
    </location>
</feature>
<dbReference type="InterPro" id="IPR036259">
    <property type="entry name" value="MFS_trans_sf"/>
</dbReference>
<dbReference type="GO" id="GO:0005886">
    <property type="term" value="C:plasma membrane"/>
    <property type="evidence" value="ECO:0007669"/>
    <property type="project" value="UniProtKB-SubCell"/>
</dbReference>
<feature type="transmembrane region" description="Helical" evidence="7">
    <location>
        <begin position="58"/>
        <end position="79"/>
    </location>
</feature>
<evidence type="ECO:0000256" key="5">
    <source>
        <dbReference type="ARBA" id="ARBA00022989"/>
    </source>
</evidence>
<feature type="transmembrane region" description="Helical" evidence="7">
    <location>
        <begin position="328"/>
        <end position="350"/>
    </location>
</feature>
<comment type="subcellular location">
    <subcellularLocation>
        <location evidence="1">Cell membrane</location>
        <topology evidence="1">Multi-pass membrane protein</topology>
    </subcellularLocation>
</comment>
<feature type="transmembrane region" description="Helical" evidence="7">
    <location>
        <begin position="414"/>
        <end position="433"/>
    </location>
</feature>
<feature type="transmembrane region" description="Helical" evidence="7">
    <location>
        <begin position="302"/>
        <end position="321"/>
    </location>
</feature>
<dbReference type="EMBL" id="UFSO01000003">
    <property type="protein sequence ID" value="SSY81148.1"/>
    <property type="molecule type" value="Genomic_DNA"/>
</dbReference>
<evidence type="ECO:0000256" key="1">
    <source>
        <dbReference type="ARBA" id="ARBA00004651"/>
    </source>
</evidence>
<feature type="transmembrane region" description="Helical" evidence="7">
    <location>
        <begin position="208"/>
        <end position="229"/>
    </location>
</feature>
<dbReference type="GO" id="GO:0022857">
    <property type="term" value="F:transmembrane transporter activity"/>
    <property type="evidence" value="ECO:0007669"/>
    <property type="project" value="InterPro"/>
</dbReference>
<dbReference type="InterPro" id="IPR011701">
    <property type="entry name" value="MFS"/>
</dbReference>
<evidence type="ECO:0000313" key="9">
    <source>
        <dbReference type="Proteomes" id="UP000254209"/>
    </source>
</evidence>
<evidence type="ECO:0000256" key="2">
    <source>
        <dbReference type="ARBA" id="ARBA00022448"/>
    </source>
</evidence>
<dbReference type="Proteomes" id="UP000254209">
    <property type="component" value="Unassembled WGS sequence"/>
</dbReference>
<feature type="transmembrane region" description="Helical" evidence="7">
    <location>
        <begin position="439"/>
        <end position="456"/>
    </location>
</feature>
<dbReference type="PANTHER" id="PTHR43266">
    <property type="entry name" value="MACROLIDE-EFFLUX PROTEIN"/>
    <property type="match status" value="1"/>
</dbReference>
<keyword evidence="4 7" id="KW-0812">Transmembrane</keyword>
<feature type="transmembrane region" description="Helical" evidence="7">
    <location>
        <begin position="91"/>
        <end position="110"/>
    </location>
</feature>
<dbReference type="AlphaFoldDB" id="A0A376BWH8"/>
<dbReference type="SUPFAM" id="SSF103473">
    <property type="entry name" value="MFS general substrate transporter"/>
    <property type="match status" value="1"/>
</dbReference>
<gene>
    <name evidence="8" type="primary">lplT</name>
    <name evidence="8" type="ORF">NCTC10283_02714</name>
</gene>
<dbReference type="STRING" id="1120980.GCA_000745955_01193"/>
<dbReference type="CDD" id="cd06173">
    <property type="entry name" value="MFS_MefA_like"/>
    <property type="match status" value="1"/>
</dbReference>
<name>A0A376BWH8_9NEIS</name>
<evidence type="ECO:0000256" key="4">
    <source>
        <dbReference type="ARBA" id="ARBA00022692"/>
    </source>
</evidence>
<keyword evidence="3" id="KW-1003">Cell membrane</keyword>
<dbReference type="PANTHER" id="PTHR43266:SF2">
    <property type="entry name" value="MAJOR FACILITATOR SUPERFAMILY (MFS) PROFILE DOMAIN-CONTAINING PROTEIN"/>
    <property type="match status" value="1"/>
</dbReference>
<evidence type="ECO:0000256" key="6">
    <source>
        <dbReference type="ARBA" id="ARBA00023136"/>
    </source>
</evidence>
<proteinExistence type="predicted"/>
<evidence type="ECO:0000313" key="8">
    <source>
        <dbReference type="EMBL" id="SSY81148.1"/>
    </source>
</evidence>
<protein>
    <submittedName>
        <fullName evidence="8">Lysophospholipid transporter lplT</fullName>
    </submittedName>
</protein>
<reference evidence="8 9" key="1">
    <citation type="submission" date="2018-06" db="EMBL/GenBank/DDBJ databases">
        <authorList>
            <consortium name="Pathogen Informatics"/>
            <person name="Doyle S."/>
        </authorList>
    </citation>
    <scope>NUCLEOTIDE SEQUENCE [LARGE SCALE GENOMIC DNA]</scope>
    <source>
        <strain evidence="8 9">NCTC10283</strain>
    </source>
</reference>
<evidence type="ECO:0000256" key="7">
    <source>
        <dbReference type="SAM" id="Phobius"/>
    </source>
</evidence>
<evidence type="ECO:0000256" key="3">
    <source>
        <dbReference type="ARBA" id="ARBA00022475"/>
    </source>
</evidence>
<keyword evidence="2" id="KW-0813">Transport</keyword>
<dbReference type="Gene3D" id="1.20.1250.20">
    <property type="entry name" value="MFS general substrate transporter like domains"/>
    <property type="match status" value="1"/>
</dbReference>